<name>A0A3D9DX56_9GAMM</name>
<dbReference type="GO" id="GO:0017057">
    <property type="term" value="F:6-phosphogluconolactonase activity"/>
    <property type="evidence" value="ECO:0007669"/>
    <property type="project" value="TreeGrafter"/>
</dbReference>
<organism evidence="3 4">
    <name type="scientific">Kushneria indalinina DSM 14324</name>
    <dbReference type="NCBI Taxonomy" id="1122140"/>
    <lineage>
        <taxon>Bacteria</taxon>
        <taxon>Pseudomonadati</taxon>
        <taxon>Pseudomonadota</taxon>
        <taxon>Gammaproteobacteria</taxon>
        <taxon>Oceanospirillales</taxon>
        <taxon>Halomonadaceae</taxon>
        <taxon>Kushneria</taxon>
    </lineage>
</organism>
<dbReference type="InterPro" id="IPR019405">
    <property type="entry name" value="Lactonase_7-beta_prop"/>
</dbReference>
<dbReference type="EMBL" id="QRDJ01000007">
    <property type="protein sequence ID" value="REC95360.1"/>
    <property type="molecule type" value="Genomic_DNA"/>
</dbReference>
<evidence type="ECO:0000313" key="4">
    <source>
        <dbReference type="Proteomes" id="UP000256334"/>
    </source>
</evidence>
<dbReference type="PANTHER" id="PTHR30344:SF1">
    <property type="entry name" value="6-PHOSPHOGLUCONOLACTONASE"/>
    <property type="match status" value="1"/>
</dbReference>
<keyword evidence="2" id="KW-0313">Glucose metabolism</keyword>
<comment type="similarity">
    <text evidence="1">Belongs to the cycloisomerase 2 family.</text>
</comment>
<dbReference type="InterPro" id="IPR015943">
    <property type="entry name" value="WD40/YVTN_repeat-like_dom_sf"/>
</dbReference>
<keyword evidence="2" id="KW-0119">Carbohydrate metabolism</keyword>
<accession>A0A3D9DX56</accession>
<sequence>MSSPQSLFAYIGCGGAGDVCLVRYANDSLELIERVTLPGLEKAGGSMPLCLSPDQRHLYAAGRGTPMGIFTFAIDSESHRLSPVSTFPIEESVAYLACTTRDGRLFSASYHHNLVAAYELSSEGGVQGEQGRHDTEPNAHCILPDPDQRNLLFTSLGGDRLYCASLEAQPPFSDTTEVTLPHGTGPRHLIFNDAGTQLYLLGELDGSITLFDYDSSTRTMKEKQRVVVDKGEADTFWAADIHLDAEGGYLFASERSSSLVTSFEVDADSGELTRIDAFEVEAQPRGFALDASGQVMLVAGQASHHVAAYRLDQGRLEFIDRVEVAQSPDWVEMV</sequence>
<dbReference type="SUPFAM" id="SSF50974">
    <property type="entry name" value="Nitrous oxide reductase, N-terminal domain"/>
    <property type="match status" value="1"/>
</dbReference>
<dbReference type="Proteomes" id="UP000256334">
    <property type="component" value="Unassembled WGS sequence"/>
</dbReference>
<reference evidence="3 4" key="1">
    <citation type="submission" date="2018-07" db="EMBL/GenBank/DDBJ databases">
        <title>Genomic Encyclopedia of Type Strains, Phase IV (KMG-IV): sequencing the most valuable type-strain genomes for metagenomic binning, comparative biology and taxonomic classification.</title>
        <authorList>
            <person name="Goeker M."/>
        </authorList>
    </citation>
    <scope>NUCLEOTIDE SEQUENCE [LARGE SCALE GENOMIC DNA]</scope>
    <source>
        <strain evidence="3 4">DSM 14324</strain>
    </source>
</reference>
<dbReference type="PANTHER" id="PTHR30344">
    <property type="entry name" value="6-PHOSPHOGLUCONOLACTONASE-RELATED"/>
    <property type="match status" value="1"/>
</dbReference>
<dbReference type="GO" id="GO:0006006">
    <property type="term" value="P:glucose metabolic process"/>
    <property type="evidence" value="ECO:0007669"/>
    <property type="project" value="UniProtKB-KW"/>
</dbReference>
<dbReference type="InterPro" id="IPR050282">
    <property type="entry name" value="Cycloisomerase_2"/>
</dbReference>
<dbReference type="OrthoDB" id="9790815at2"/>
<dbReference type="AlphaFoldDB" id="A0A3D9DX56"/>
<protein>
    <submittedName>
        <fullName evidence="3">6-phosphogluconolactonase</fullName>
    </submittedName>
</protein>
<evidence type="ECO:0000313" key="3">
    <source>
        <dbReference type="EMBL" id="REC95360.1"/>
    </source>
</evidence>
<evidence type="ECO:0000256" key="1">
    <source>
        <dbReference type="ARBA" id="ARBA00005564"/>
    </source>
</evidence>
<dbReference type="GO" id="GO:0005829">
    <property type="term" value="C:cytosol"/>
    <property type="evidence" value="ECO:0007669"/>
    <property type="project" value="TreeGrafter"/>
</dbReference>
<proteinExistence type="inferred from homology"/>
<gene>
    <name evidence="3" type="ORF">C8D72_2197</name>
</gene>
<dbReference type="Gene3D" id="2.130.10.10">
    <property type="entry name" value="YVTN repeat-like/Quinoprotein amine dehydrogenase"/>
    <property type="match status" value="1"/>
</dbReference>
<keyword evidence="4" id="KW-1185">Reference proteome</keyword>
<dbReference type="InterPro" id="IPR011045">
    <property type="entry name" value="N2O_reductase_N"/>
</dbReference>
<dbReference type="RefSeq" id="WP_115854415.1">
    <property type="nucleotide sequence ID" value="NZ_QRDJ01000007.1"/>
</dbReference>
<evidence type="ECO:0000256" key="2">
    <source>
        <dbReference type="ARBA" id="ARBA00022526"/>
    </source>
</evidence>
<comment type="caution">
    <text evidence="3">The sequence shown here is derived from an EMBL/GenBank/DDBJ whole genome shotgun (WGS) entry which is preliminary data.</text>
</comment>
<dbReference type="Pfam" id="PF10282">
    <property type="entry name" value="Lactonase"/>
    <property type="match status" value="1"/>
</dbReference>